<feature type="domain" description="HAMP" evidence="14">
    <location>
        <begin position="84"/>
        <end position="137"/>
    </location>
</feature>
<keyword evidence="11" id="KW-0812">Transmembrane</keyword>
<evidence type="ECO:0000256" key="10">
    <source>
        <dbReference type="SAM" id="MobiDB-lite"/>
    </source>
</evidence>
<dbReference type="SMART" id="SM00387">
    <property type="entry name" value="HATPase_c"/>
    <property type="match status" value="1"/>
</dbReference>
<evidence type="ECO:0000256" key="1">
    <source>
        <dbReference type="ARBA" id="ARBA00000085"/>
    </source>
</evidence>
<evidence type="ECO:0000313" key="15">
    <source>
        <dbReference type="EMBL" id="SDF66351.1"/>
    </source>
</evidence>
<comment type="subcellular location">
    <subcellularLocation>
        <location evidence="2">Membrane</location>
    </subcellularLocation>
</comment>
<keyword evidence="7 15" id="KW-0418">Kinase</keyword>
<keyword evidence="6" id="KW-0547">Nucleotide-binding</keyword>
<reference evidence="15 16" key="1">
    <citation type="submission" date="2016-10" db="EMBL/GenBank/DDBJ databases">
        <authorList>
            <person name="de Groot N.N."/>
        </authorList>
    </citation>
    <scope>NUCLEOTIDE SEQUENCE [LARGE SCALE GENOMIC DNA]</scope>
    <source>
        <strain evidence="15 16">GAS232</strain>
    </source>
</reference>
<proteinExistence type="predicted"/>
<evidence type="ECO:0000259" key="14">
    <source>
        <dbReference type="PROSITE" id="PS50885"/>
    </source>
</evidence>
<dbReference type="EMBL" id="LT629690">
    <property type="protein sequence ID" value="SDF66351.1"/>
    <property type="molecule type" value="Genomic_DNA"/>
</dbReference>
<keyword evidence="4" id="KW-0597">Phosphoprotein</keyword>
<evidence type="ECO:0000256" key="6">
    <source>
        <dbReference type="ARBA" id="ARBA00022741"/>
    </source>
</evidence>
<dbReference type="EC" id="2.7.13.3" evidence="3"/>
<dbReference type="GO" id="GO:0030295">
    <property type="term" value="F:protein kinase activator activity"/>
    <property type="evidence" value="ECO:0007669"/>
    <property type="project" value="TreeGrafter"/>
</dbReference>
<dbReference type="InterPro" id="IPR004358">
    <property type="entry name" value="Sig_transdc_His_kin-like_C"/>
</dbReference>
<dbReference type="Gene3D" id="6.10.340.10">
    <property type="match status" value="1"/>
</dbReference>
<evidence type="ECO:0000259" key="13">
    <source>
        <dbReference type="PROSITE" id="PS50112"/>
    </source>
</evidence>
<dbReference type="OrthoDB" id="9815750at2"/>
<dbReference type="SMART" id="SM00304">
    <property type="entry name" value="HAMP"/>
    <property type="match status" value="1"/>
</dbReference>
<dbReference type="SUPFAM" id="SSF158472">
    <property type="entry name" value="HAMP domain-like"/>
    <property type="match status" value="1"/>
</dbReference>
<dbReference type="InterPro" id="IPR000014">
    <property type="entry name" value="PAS"/>
</dbReference>
<evidence type="ECO:0000256" key="11">
    <source>
        <dbReference type="SAM" id="Phobius"/>
    </source>
</evidence>
<keyword evidence="9" id="KW-0902">Two-component regulatory system</keyword>
<feature type="domain" description="PAS" evidence="13">
    <location>
        <begin position="142"/>
        <end position="184"/>
    </location>
</feature>
<dbReference type="InterPro" id="IPR003660">
    <property type="entry name" value="HAMP_dom"/>
</dbReference>
<sequence length="471" mass="51927">MKEEERSEVFLDSAPWKPGQHGTESTRSVSYELRMRLWLAAIGAILLLLCGTLFHTWGIDNFTIFVALLTLGILWLFLAERALHRIVTPLQTLTNVIAAIRSEDFSFRVRGARRGDAAGDLAKEINLLSESLQAQKRDATEARALVDRVLSTMDAPVLAFAEDGALAMVNRAARTALGLQLTDIGCAAEELHVESLLELEDSTLMPQPPRGLSGRWMLRRSAFRLQGRRHLLVMLTEIGSALREEERQAWQRLIRVLGHEINNSLAPIKSIAGTLQLRLTPETDSENNTSRDAQLRKGLAIIEARADSLNRFLQGYRKLSALPTLQRQPIAVLAFMQQVTALDHGVPVTITESEDRVALIDPVLMEQAMINLLKNAAEATLERSTHEGSAARPIEVMWRVAGDDLVIEIRDYGLGVLNESNLFVPFYTTKPEGSGIGLLLTQHVVEAHSGTIQLANHPSGVGCIVSITVPA</sequence>
<dbReference type="GO" id="GO:0005524">
    <property type="term" value="F:ATP binding"/>
    <property type="evidence" value="ECO:0007669"/>
    <property type="project" value="UniProtKB-KW"/>
</dbReference>
<accession>A0A1G7MXE8</accession>
<keyword evidence="8" id="KW-0067">ATP-binding</keyword>
<dbReference type="SUPFAM" id="SSF55874">
    <property type="entry name" value="ATPase domain of HSP90 chaperone/DNA topoisomerase II/histidine kinase"/>
    <property type="match status" value="1"/>
</dbReference>
<comment type="catalytic activity">
    <reaction evidence="1">
        <text>ATP + protein L-histidine = ADP + protein N-phospho-L-histidine.</text>
        <dbReference type="EC" id="2.7.13.3"/>
    </reaction>
</comment>
<dbReference type="AlphaFoldDB" id="A0A1G7MXE8"/>
<evidence type="ECO:0000256" key="9">
    <source>
        <dbReference type="ARBA" id="ARBA00023012"/>
    </source>
</evidence>
<protein>
    <recommendedName>
        <fullName evidence="3">histidine kinase</fullName>
        <ecNumber evidence="3">2.7.13.3</ecNumber>
    </recommendedName>
</protein>
<dbReference type="PANTHER" id="PTHR42878">
    <property type="entry name" value="TWO-COMPONENT HISTIDINE KINASE"/>
    <property type="match status" value="1"/>
</dbReference>
<keyword evidence="5" id="KW-0808">Transferase</keyword>
<dbReference type="PANTHER" id="PTHR42878:SF7">
    <property type="entry name" value="SENSOR HISTIDINE KINASE GLRK"/>
    <property type="match status" value="1"/>
</dbReference>
<dbReference type="PRINTS" id="PR00344">
    <property type="entry name" value="BCTRLSENSOR"/>
</dbReference>
<evidence type="ECO:0000256" key="3">
    <source>
        <dbReference type="ARBA" id="ARBA00012438"/>
    </source>
</evidence>
<dbReference type="GO" id="GO:0004673">
    <property type="term" value="F:protein histidine kinase activity"/>
    <property type="evidence" value="ECO:0007669"/>
    <property type="project" value="UniProtKB-EC"/>
</dbReference>
<keyword evidence="11" id="KW-1133">Transmembrane helix</keyword>
<gene>
    <name evidence="15" type="ORF">SAMN05444167_2932</name>
</gene>
<dbReference type="PROSITE" id="PS50112">
    <property type="entry name" value="PAS"/>
    <property type="match status" value="1"/>
</dbReference>
<evidence type="ECO:0000256" key="2">
    <source>
        <dbReference type="ARBA" id="ARBA00004370"/>
    </source>
</evidence>
<name>A0A1G7MXE8_9BACT</name>
<keyword evidence="16" id="KW-1185">Reference proteome</keyword>
<dbReference type="InterPro" id="IPR036890">
    <property type="entry name" value="HATPase_C_sf"/>
</dbReference>
<evidence type="ECO:0000313" key="16">
    <source>
        <dbReference type="Proteomes" id="UP000182427"/>
    </source>
</evidence>
<dbReference type="GO" id="GO:0000156">
    <property type="term" value="F:phosphorelay response regulator activity"/>
    <property type="evidence" value="ECO:0007669"/>
    <property type="project" value="TreeGrafter"/>
</dbReference>
<feature type="domain" description="Histidine kinase" evidence="12">
    <location>
        <begin position="256"/>
        <end position="471"/>
    </location>
</feature>
<dbReference type="Pfam" id="PF02518">
    <property type="entry name" value="HATPase_c"/>
    <property type="match status" value="1"/>
</dbReference>
<dbReference type="GO" id="GO:0007234">
    <property type="term" value="P:osmosensory signaling via phosphorelay pathway"/>
    <property type="evidence" value="ECO:0007669"/>
    <property type="project" value="TreeGrafter"/>
</dbReference>
<evidence type="ECO:0000259" key="12">
    <source>
        <dbReference type="PROSITE" id="PS50109"/>
    </source>
</evidence>
<feature type="transmembrane region" description="Helical" evidence="11">
    <location>
        <begin position="62"/>
        <end position="79"/>
    </location>
</feature>
<dbReference type="InterPro" id="IPR050351">
    <property type="entry name" value="BphY/WalK/GraS-like"/>
</dbReference>
<evidence type="ECO:0000256" key="4">
    <source>
        <dbReference type="ARBA" id="ARBA00022553"/>
    </source>
</evidence>
<evidence type="ECO:0000256" key="8">
    <source>
        <dbReference type="ARBA" id="ARBA00022840"/>
    </source>
</evidence>
<feature type="region of interest" description="Disordered" evidence="10">
    <location>
        <begin position="1"/>
        <end position="24"/>
    </location>
</feature>
<organism evidence="15 16">
    <name type="scientific">Terriglobus roseus</name>
    <dbReference type="NCBI Taxonomy" id="392734"/>
    <lineage>
        <taxon>Bacteria</taxon>
        <taxon>Pseudomonadati</taxon>
        <taxon>Acidobacteriota</taxon>
        <taxon>Terriglobia</taxon>
        <taxon>Terriglobales</taxon>
        <taxon>Acidobacteriaceae</taxon>
        <taxon>Terriglobus</taxon>
    </lineage>
</organism>
<dbReference type="RefSeq" id="WP_083345794.1">
    <property type="nucleotide sequence ID" value="NZ_LT629690.1"/>
</dbReference>
<keyword evidence="11" id="KW-0472">Membrane</keyword>
<dbReference type="Gene3D" id="3.30.565.10">
    <property type="entry name" value="Histidine kinase-like ATPase, C-terminal domain"/>
    <property type="match status" value="1"/>
</dbReference>
<dbReference type="Proteomes" id="UP000182427">
    <property type="component" value="Chromosome I"/>
</dbReference>
<dbReference type="PROSITE" id="PS50885">
    <property type="entry name" value="HAMP"/>
    <property type="match status" value="1"/>
</dbReference>
<dbReference type="InterPro" id="IPR005467">
    <property type="entry name" value="His_kinase_dom"/>
</dbReference>
<evidence type="ECO:0000256" key="5">
    <source>
        <dbReference type="ARBA" id="ARBA00022679"/>
    </source>
</evidence>
<dbReference type="PROSITE" id="PS50109">
    <property type="entry name" value="HIS_KIN"/>
    <property type="match status" value="1"/>
</dbReference>
<dbReference type="InterPro" id="IPR003594">
    <property type="entry name" value="HATPase_dom"/>
</dbReference>
<evidence type="ECO:0000256" key="7">
    <source>
        <dbReference type="ARBA" id="ARBA00022777"/>
    </source>
</evidence>
<feature type="transmembrane region" description="Helical" evidence="11">
    <location>
        <begin position="37"/>
        <end position="56"/>
    </location>
</feature>
<dbReference type="GO" id="GO:0016020">
    <property type="term" value="C:membrane"/>
    <property type="evidence" value="ECO:0007669"/>
    <property type="project" value="UniProtKB-SubCell"/>
</dbReference>